<keyword evidence="1" id="KW-1133">Transmembrane helix</keyword>
<protein>
    <submittedName>
        <fullName evidence="2">Uncharacterized protein</fullName>
    </submittedName>
</protein>
<feature type="transmembrane region" description="Helical" evidence="1">
    <location>
        <begin position="37"/>
        <end position="61"/>
    </location>
</feature>
<dbReference type="HOGENOM" id="CLU_2807758_0_0_10"/>
<gene>
    <name evidence="2" type="ORF">Mucpa_5852</name>
</gene>
<sequence>MTRRYFKLSPKTKRFTVRCLTIAFFLFKKIIGAIISVIFFLTMVITCCLCSPFYLIIYLMGSSKDEY</sequence>
<keyword evidence="1" id="KW-0472">Membrane</keyword>
<dbReference type="AlphaFoldDB" id="H1Y7S3"/>
<reference evidence="2" key="1">
    <citation type="submission" date="2011-09" db="EMBL/GenBank/DDBJ databases">
        <title>The permanent draft genome of Mucilaginibacter paludis DSM 18603.</title>
        <authorList>
            <consortium name="US DOE Joint Genome Institute (JGI-PGF)"/>
            <person name="Lucas S."/>
            <person name="Han J."/>
            <person name="Lapidus A."/>
            <person name="Bruce D."/>
            <person name="Goodwin L."/>
            <person name="Pitluck S."/>
            <person name="Peters L."/>
            <person name="Kyrpides N."/>
            <person name="Mavromatis K."/>
            <person name="Ivanova N."/>
            <person name="Mikhailova N."/>
            <person name="Held B."/>
            <person name="Detter J.C."/>
            <person name="Tapia R."/>
            <person name="Han C."/>
            <person name="Land M."/>
            <person name="Hauser L."/>
            <person name="Markowitz V."/>
            <person name="Cheng J.-F."/>
            <person name="Hugenholtz P."/>
            <person name="Woyke T."/>
            <person name="Wu D."/>
            <person name="Tindall B."/>
            <person name="Brambilla E."/>
            <person name="Klenk H.-P."/>
            <person name="Eisen J.A."/>
        </authorList>
    </citation>
    <scope>NUCLEOTIDE SEQUENCE [LARGE SCALE GENOMIC DNA]</scope>
    <source>
        <strain evidence="2">DSM 18603</strain>
    </source>
</reference>
<proteinExistence type="predicted"/>
<evidence type="ECO:0000313" key="3">
    <source>
        <dbReference type="Proteomes" id="UP000002774"/>
    </source>
</evidence>
<evidence type="ECO:0000313" key="2">
    <source>
        <dbReference type="EMBL" id="EHQ29918.1"/>
    </source>
</evidence>
<name>H1Y7S3_9SPHI</name>
<accession>H1Y7S3</accession>
<dbReference type="Proteomes" id="UP000002774">
    <property type="component" value="Chromosome"/>
</dbReference>
<organism evidence="2 3">
    <name type="scientific">Mucilaginibacter paludis DSM 18603</name>
    <dbReference type="NCBI Taxonomy" id="714943"/>
    <lineage>
        <taxon>Bacteria</taxon>
        <taxon>Pseudomonadati</taxon>
        <taxon>Bacteroidota</taxon>
        <taxon>Sphingobacteriia</taxon>
        <taxon>Sphingobacteriales</taxon>
        <taxon>Sphingobacteriaceae</taxon>
        <taxon>Mucilaginibacter</taxon>
    </lineage>
</organism>
<evidence type="ECO:0000256" key="1">
    <source>
        <dbReference type="SAM" id="Phobius"/>
    </source>
</evidence>
<keyword evidence="3" id="KW-1185">Reference proteome</keyword>
<keyword evidence="1" id="KW-0812">Transmembrane</keyword>
<dbReference type="EMBL" id="CM001403">
    <property type="protein sequence ID" value="EHQ29918.1"/>
    <property type="molecule type" value="Genomic_DNA"/>
</dbReference>
<dbReference type="STRING" id="714943.Mucpa_5852"/>